<reference evidence="4 5" key="1">
    <citation type="submission" date="2019-08" db="EMBL/GenBank/DDBJ databases">
        <title>Ulvibacter marinistellae sp. nov., isolated from a starfish, Patiria pectinifera.</title>
        <authorList>
            <person name="Kawano K."/>
            <person name="Ushijima N."/>
            <person name="Kihara M."/>
            <person name="Itoh H."/>
        </authorList>
    </citation>
    <scope>NUCLEOTIDE SEQUENCE [LARGE SCALE GENOMIC DNA]</scope>
    <source>
        <strain evidence="4 5">KK4</strain>
    </source>
</reference>
<dbReference type="InterPro" id="IPR000086">
    <property type="entry name" value="NUDIX_hydrolase_dom"/>
</dbReference>
<evidence type="ECO:0000313" key="4">
    <source>
        <dbReference type="EMBL" id="GEQ85688.1"/>
    </source>
</evidence>
<dbReference type="GO" id="GO:0016787">
    <property type="term" value="F:hydrolase activity"/>
    <property type="evidence" value="ECO:0007669"/>
    <property type="project" value="UniProtKB-KW"/>
</dbReference>
<dbReference type="InterPro" id="IPR015797">
    <property type="entry name" value="NUDIX_hydrolase-like_dom_sf"/>
</dbReference>
<dbReference type="AlphaFoldDB" id="A0A5J4FWM8"/>
<comment type="similarity">
    <text evidence="2">Belongs to the Nudix hydrolase family.</text>
</comment>
<gene>
    <name evidence="4" type="ORF">ULMS_11960</name>
</gene>
<keyword evidence="5" id="KW-1185">Reference proteome</keyword>
<dbReference type="Pfam" id="PF00293">
    <property type="entry name" value="NUDIX"/>
    <property type="match status" value="1"/>
</dbReference>
<protein>
    <recommendedName>
        <fullName evidence="3">Nudix hydrolase domain-containing protein</fullName>
    </recommendedName>
</protein>
<sequence>MYKVFVNDIPIILSSEKKIGKQYTTIPLKVVKFKKLIKKINEGSLLYVNLYHKNEEKLEQFLRKKLPVVEAGGAMVFNQKKEILFIRRNGKWDLPKGKIEKGESHQDGAIRETMEETGVKDLVVRKFITKTYHVFKRNDKFKLKITYWYEMYSDYDGDLIPEAKEGIKKAKWKNFEKSQKALTESYENIKLLFPNEYLTTHPNDRVS</sequence>
<keyword evidence="1 2" id="KW-0378">Hydrolase</keyword>
<dbReference type="OrthoDB" id="9816289at2"/>
<dbReference type="Proteomes" id="UP000326994">
    <property type="component" value="Unassembled WGS sequence"/>
</dbReference>
<evidence type="ECO:0000256" key="2">
    <source>
        <dbReference type="RuleBase" id="RU003476"/>
    </source>
</evidence>
<comment type="caution">
    <text evidence="4">The sequence shown here is derived from an EMBL/GenBank/DDBJ whole genome shotgun (WGS) entry which is preliminary data.</text>
</comment>
<evidence type="ECO:0000256" key="1">
    <source>
        <dbReference type="ARBA" id="ARBA00022801"/>
    </source>
</evidence>
<dbReference type="PANTHER" id="PTHR43736:SF1">
    <property type="entry name" value="DIHYDRONEOPTERIN TRIPHOSPHATE DIPHOSPHATASE"/>
    <property type="match status" value="1"/>
</dbReference>
<dbReference type="SUPFAM" id="SSF55811">
    <property type="entry name" value="Nudix"/>
    <property type="match status" value="1"/>
</dbReference>
<dbReference type="PANTHER" id="PTHR43736">
    <property type="entry name" value="ADP-RIBOSE PYROPHOSPHATASE"/>
    <property type="match status" value="1"/>
</dbReference>
<dbReference type="PROSITE" id="PS00893">
    <property type="entry name" value="NUDIX_BOX"/>
    <property type="match status" value="1"/>
</dbReference>
<dbReference type="Gene3D" id="3.90.79.10">
    <property type="entry name" value="Nucleoside Triphosphate Pyrophosphohydrolase"/>
    <property type="match status" value="1"/>
</dbReference>
<dbReference type="EMBL" id="BKCF01000001">
    <property type="protein sequence ID" value="GEQ85688.1"/>
    <property type="molecule type" value="Genomic_DNA"/>
</dbReference>
<accession>A0A5J4FWM8</accession>
<dbReference type="InterPro" id="IPR020476">
    <property type="entry name" value="Nudix_hydrolase"/>
</dbReference>
<evidence type="ECO:0000313" key="5">
    <source>
        <dbReference type="Proteomes" id="UP000326994"/>
    </source>
</evidence>
<evidence type="ECO:0000259" key="3">
    <source>
        <dbReference type="PROSITE" id="PS51462"/>
    </source>
</evidence>
<proteinExistence type="inferred from homology"/>
<name>A0A5J4FWM8_9FLAO</name>
<dbReference type="RefSeq" id="WP_151893592.1">
    <property type="nucleotide sequence ID" value="NZ_BKCF01000001.1"/>
</dbReference>
<dbReference type="CDD" id="cd03673">
    <property type="entry name" value="NUDIX_Ap6A_hydrolase"/>
    <property type="match status" value="1"/>
</dbReference>
<dbReference type="InterPro" id="IPR020084">
    <property type="entry name" value="NUDIX_hydrolase_CS"/>
</dbReference>
<dbReference type="PRINTS" id="PR00502">
    <property type="entry name" value="NUDIXFAMILY"/>
</dbReference>
<organism evidence="4 5">
    <name type="scientific">Patiriisocius marinistellae</name>
    <dbReference type="NCBI Taxonomy" id="2494560"/>
    <lineage>
        <taxon>Bacteria</taxon>
        <taxon>Pseudomonadati</taxon>
        <taxon>Bacteroidota</taxon>
        <taxon>Flavobacteriia</taxon>
        <taxon>Flavobacteriales</taxon>
        <taxon>Flavobacteriaceae</taxon>
        <taxon>Patiriisocius</taxon>
    </lineage>
</organism>
<dbReference type="PROSITE" id="PS51462">
    <property type="entry name" value="NUDIX"/>
    <property type="match status" value="1"/>
</dbReference>
<feature type="domain" description="Nudix hydrolase" evidence="3">
    <location>
        <begin position="67"/>
        <end position="196"/>
    </location>
</feature>